<dbReference type="PANTHER" id="PTHR33164">
    <property type="entry name" value="TRANSCRIPTIONAL REGULATOR, MARR FAMILY"/>
    <property type="match status" value="1"/>
</dbReference>
<feature type="domain" description="N-acetyltransferase" evidence="2">
    <location>
        <begin position="164"/>
        <end position="319"/>
    </location>
</feature>
<dbReference type="EMBL" id="JBDIME010000005">
    <property type="protein sequence ID" value="MEN2789785.1"/>
    <property type="molecule type" value="Genomic_DNA"/>
</dbReference>
<evidence type="ECO:0000259" key="1">
    <source>
        <dbReference type="PROSITE" id="PS50995"/>
    </source>
</evidence>
<accession>A0ABU9Y1X3</accession>
<dbReference type="PANTHER" id="PTHR33164:SF43">
    <property type="entry name" value="HTH-TYPE TRANSCRIPTIONAL REPRESSOR YETL"/>
    <property type="match status" value="1"/>
</dbReference>
<dbReference type="CDD" id="cd04301">
    <property type="entry name" value="NAT_SF"/>
    <property type="match status" value="1"/>
</dbReference>
<dbReference type="SUPFAM" id="SSF46785">
    <property type="entry name" value="Winged helix' DNA-binding domain"/>
    <property type="match status" value="1"/>
</dbReference>
<dbReference type="PROSITE" id="PS51186">
    <property type="entry name" value="GNAT"/>
    <property type="match status" value="1"/>
</dbReference>
<dbReference type="EC" id="2.3.1.-" evidence="3"/>
<dbReference type="Pfam" id="PF00583">
    <property type="entry name" value="Acetyltransf_1"/>
    <property type="match status" value="1"/>
</dbReference>
<gene>
    <name evidence="3" type="ORF">ABC974_09120</name>
</gene>
<dbReference type="Gene3D" id="1.10.10.10">
    <property type="entry name" value="Winged helix-like DNA-binding domain superfamily/Winged helix DNA-binding domain"/>
    <property type="match status" value="1"/>
</dbReference>
<evidence type="ECO:0000313" key="4">
    <source>
        <dbReference type="Proteomes" id="UP001419910"/>
    </source>
</evidence>
<dbReference type="GO" id="GO:0016746">
    <property type="term" value="F:acyltransferase activity"/>
    <property type="evidence" value="ECO:0007669"/>
    <property type="project" value="UniProtKB-KW"/>
</dbReference>
<organism evidence="3 4">
    <name type="scientific">Sphingomonas oligophenolica</name>
    <dbReference type="NCBI Taxonomy" id="301154"/>
    <lineage>
        <taxon>Bacteria</taxon>
        <taxon>Pseudomonadati</taxon>
        <taxon>Pseudomonadota</taxon>
        <taxon>Alphaproteobacteria</taxon>
        <taxon>Sphingomonadales</taxon>
        <taxon>Sphingomonadaceae</taxon>
        <taxon>Sphingomonas</taxon>
    </lineage>
</organism>
<keyword evidence="3" id="KW-0808">Transferase</keyword>
<keyword evidence="3" id="KW-0012">Acyltransferase</keyword>
<feature type="domain" description="HTH marR-type" evidence="1">
    <location>
        <begin position="11"/>
        <end position="152"/>
    </location>
</feature>
<dbReference type="PROSITE" id="PS50995">
    <property type="entry name" value="HTH_MARR_2"/>
    <property type="match status" value="1"/>
</dbReference>
<dbReference type="CDD" id="cd00090">
    <property type="entry name" value="HTH_ARSR"/>
    <property type="match status" value="1"/>
</dbReference>
<dbReference type="InterPro" id="IPR000182">
    <property type="entry name" value="GNAT_dom"/>
</dbReference>
<dbReference type="SUPFAM" id="SSF55729">
    <property type="entry name" value="Acyl-CoA N-acyltransferases (Nat)"/>
    <property type="match status" value="1"/>
</dbReference>
<dbReference type="InterPro" id="IPR016181">
    <property type="entry name" value="Acyl_CoA_acyltransferase"/>
</dbReference>
<reference evidence="3 4" key="1">
    <citation type="submission" date="2024-05" db="EMBL/GenBank/DDBJ databases">
        <authorList>
            <person name="Liu Q."/>
            <person name="Xin Y.-H."/>
        </authorList>
    </citation>
    <scope>NUCLEOTIDE SEQUENCE [LARGE SCALE GENOMIC DNA]</scope>
    <source>
        <strain evidence="3 4">CGMCC 1.10181</strain>
    </source>
</reference>
<dbReference type="InterPro" id="IPR036390">
    <property type="entry name" value="WH_DNA-bd_sf"/>
</dbReference>
<dbReference type="InterPro" id="IPR036388">
    <property type="entry name" value="WH-like_DNA-bd_sf"/>
</dbReference>
<dbReference type="Pfam" id="PF12802">
    <property type="entry name" value="MarR_2"/>
    <property type="match status" value="1"/>
</dbReference>
<dbReference type="InterPro" id="IPR039422">
    <property type="entry name" value="MarR/SlyA-like"/>
</dbReference>
<dbReference type="SMART" id="SM00347">
    <property type="entry name" value="HTH_MARR"/>
    <property type="match status" value="1"/>
</dbReference>
<dbReference type="Proteomes" id="UP001419910">
    <property type="component" value="Unassembled WGS sequence"/>
</dbReference>
<keyword evidence="4" id="KW-1185">Reference proteome</keyword>
<name>A0ABU9Y1X3_9SPHN</name>
<evidence type="ECO:0000313" key="3">
    <source>
        <dbReference type="EMBL" id="MEN2789785.1"/>
    </source>
</evidence>
<dbReference type="Gene3D" id="3.40.630.30">
    <property type="match status" value="1"/>
</dbReference>
<proteinExistence type="predicted"/>
<evidence type="ECO:0000259" key="2">
    <source>
        <dbReference type="PROSITE" id="PS51186"/>
    </source>
</evidence>
<comment type="caution">
    <text evidence="3">The sequence shown here is derived from an EMBL/GenBank/DDBJ whole genome shotgun (WGS) entry which is preliminary data.</text>
</comment>
<dbReference type="InterPro" id="IPR011991">
    <property type="entry name" value="ArsR-like_HTH"/>
</dbReference>
<sequence length="335" mass="36537">MAGDIIVEREHLFLGSRLKRLAERMQGDVARVVAASGLPIQPGQYPLLATLDLHGPLTVSEMVEALGVSQPGVTRNLSRLVALGLVETTRAHRDQRQKTMSLTEAGKAAIARSKREVWPQVENAVIDLCTGLSGSLFDQIAAIERALEQAPLDRRTIARQMGGLSIREFSDDLAGAFHDINAEWIEAMYRMEEADRDVLCNPRARIVDAGGTILFVEAADLGLIGTCALRKTGEAQFELTKMGVRESARGRKAGEFLLAAIIERARAMGAEKLYLLSNAKSAAAIHLYEKLGFVHDEGVMRDHGARYQRCDIAMLYRPDLAGRSHALAQPISASA</sequence>
<dbReference type="RefSeq" id="WP_343889438.1">
    <property type="nucleotide sequence ID" value="NZ_BAAAEH010000022.1"/>
</dbReference>
<dbReference type="InterPro" id="IPR000835">
    <property type="entry name" value="HTH_MarR-typ"/>
</dbReference>
<protein>
    <submittedName>
        <fullName evidence="3">GNAT family N-acetyltransferase</fullName>
        <ecNumber evidence="3">2.3.1.-</ecNumber>
    </submittedName>
</protein>
<dbReference type="PRINTS" id="PR00598">
    <property type="entry name" value="HTHMARR"/>
</dbReference>